<name>A0A4R3M7S9_9BURK</name>
<evidence type="ECO:0000256" key="3">
    <source>
        <dbReference type="ARBA" id="ARBA00022729"/>
    </source>
</evidence>
<evidence type="ECO:0000313" key="6">
    <source>
        <dbReference type="EMBL" id="TCT09551.1"/>
    </source>
</evidence>
<dbReference type="NCBIfam" id="TIGR01729">
    <property type="entry name" value="taurine_ABC_bnd"/>
    <property type="match status" value="1"/>
</dbReference>
<dbReference type="InterPro" id="IPR010068">
    <property type="entry name" value="Peri-bd_TauA"/>
</dbReference>
<dbReference type="InterPro" id="IPR001638">
    <property type="entry name" value="Solute-binding_3/MltF_N"/>
</dbReference>
<evidence type="ECO:0000256" key="1">
    <source>
        <dbReference type="ARBA" id="ARBA00004418"/>
    </source>
</evidence>
<dbReference type="SMART" id="SM00062">
    <property type="entry name" value="PBPb"/>
    <property type="match status" value="1"/>
</dbReference>
<evidence type="ECO:0000256" key="2">
    <source>
        <dbReference type="ARBA" id="ARBA00010742"/>
    </source>
</evidence>
<dbReference type="EMBL" id="SMAJ01000003">
    <property type="protein sequence ID" value="TCT09551.1"/>
    <property type="molecule type" value="Genomic_DNA"/>
</dbReference>
<dbReference type="GO" id="GO:0042918">
    <property type="term" value="P:alkanesulfonate transmembrane transport"/>
    <property type="evidence" value="ECO:0007669"/>
    <property type="project" value="TreeGrafter"/>
</dbReference>
<reference evidence="6 7" key="1">
    <citation type="submission" date="2019-03" db="EMBL/GenBank/DDBJ databases">
        <title>Genomic Encyclopedia of Type Strains, Phase IV (KMG-IV): sequencing the most valuable type-strain genomes for metagenomic binning, comparative biology and taxonomic classification.</title>
        <authorList>
            <person name="Goeker M."/>
        </authorList>
    </citation>
    <scope>NUCLEOTIDE SEQUENCE [LARGE SCALE GENOMIC DNA]</scope>
    <source>
        <strain evidence="6 7">DSM 24591</strain>
    </source>
</reference>
<dbReference type="GO" id="GO:0042597">
    <property type="term" value="C:periplasmic space"/>
    <property type="evidence" value="ECO:0007669"/>
    <property type="project" value="UniProtKB-SubCell"/>
</dbReference>
<sequence length="336" mass="36549">MSKFYKLLLSVSLALFAVGSTHAESKEVTIGYLPVLNPWVIPMVDKTFEKETGYKINWKQFDSGASVILGMSSGAVQIGYAGSSPSAAAISRGVDASVVWIMTTSQESLAVRNGSGILAPQDLIGKKIAVPFVSTAHFSTMFALQQFSIKPTQVTLLNMQPQQIAAAWERGDIDAAFVWDPALTKILESGKVLITSEVVSSWGKPTFDGLLANQGFLKNHPDFMPKFLNAISQSYADYEKNKDKWTVNSEPVKKVAHFLGMNAKDVPTAMAGMTFPSIEQQISCQWLGCGEKGGVARALKFTSEFLKEQKNVDKVLPEYTKYVDSQDATLAAAKGK</sequence>
<dbReference type="PANTHER" id="PTHR30024:SF47">
    <property type="entry name" value="TAURINE-BINDING PERIPLASMIC PROTEIN"/>
    <property type="match status" value="1"/>
</dbReference>
<dbReference type="PANTHER" id="PTHR30024">
    <property type="entry name" value="ALIPHATIC SULFONATES-BINDING PROTEIN-RELATED"/>
    <property type="match status" value="1"/>
</dbReference>
<accession>A0A4R3M7S9</accession>
<dbReference type="InterPro" id="IPR015168">
    <property type="entry name" value="SsuA/THI5"/>
</dbReference>
<dbReference type="Gene3D" id="3.40.190.10">
    <property type="entry name" value="Periplasmic binding protein-like II"/>
    <property type="match status" value="2"/>
</dbReference>
<feature type="chain" id="PRO_5020706066" evidence="4">
    <location>
        <begin position="24"/>
        <end position="336"/>
    </location>
</feature>
<feature type="signal peptide" evidence="4">
    <location>
        <begin position="1"/>
        <end position="23"/>
    </location>
</feature>
<evidence type="ECO:0000313" key="7">
    <source>
        <dbReference type="Proteomes" id="UP000295525"/>
    </source>
</evidence>
<comment type="similarity">
    <text evidence="2">Belongs to the bacterial solute-binding protein SsuA/TauA family.</text>
</comment>
<feature type="domain" description="Solute-binding protein family 3/N-terminal" evidence="5">
    <location>
        <begin position="27"/>
        <end position="242"/>
    </location>
</feature>
<dbReference type="AlphaFoldDB" id="A0A4R3M7S9"/>
<keyword evidence="3 4" id="KW-0732">Signal</keyword>
<evidence type="ECO:0000256" key="4">
    <source>
        <dbReference type="SAM" id="SignalP"/>
    </source>
</evidence>
<keyword evidence="7" id="KW-1185">Reference proteome</keyword>
<dbReference type="RefSeq" id="WP_132580288.1">
    <property type="nucleotide sequence ID" value="NZ_SMAJ01000003.1"/>
</dbReference>
<dbReference type="OrthoDB" id="286202at2"/>
<comment type="caution">
    <text evidence="6">The sequence shown here is derived from an EMBL/GenBank/DDBJ whole genome shotgun (WGS) entry which is preliminary data.</text>
</comment>
<dbReference type="SUPFAM" id="SSF53850">
    <property type="entry name" value="Periplasmic binding protein-like II"/>
    <property type="match status" value="1"/>
</dbReference>
<dbReference type="Pfam" id="PF09084">
    <property type="entry name" value="NMT1"/>
    <property type="match status" value="1"/>
</dbReference>
<comment type="subcellular location">
    <subcellularLocation>
        <location evidence="1">Periplasm</location>
    </subcellularLocation>
</comment>
<organism evidence="6 7">
    <name type="scientific">Paralcaligenes ureilyticus</name>
    <dbReference type="NCBI Taxonomy" id="627131"/>
    <lineage>
        <taxon>Bacteria</taxon>
        <taxon>Pseudomonadati</taxon>
        <taxon>Pseudomonadota</taxon>
        <taxon>Betaproteobacteria</taxon>
        <taxon>Burkholderiales</taxon>
        <taxon>Alcaligenaceae</taxon>
        <taxon>Paralcaligenes</taxon>
    </lineage>
</organism>
<evidence type="ECO:0000259" key="5">
    <source>
        <dbReference type="SMART" id="SM00062"/>
    </source>
</evidence>
<proteinExistence type="inferred from homology"/>
<protein>
    <submittedName>
        <fullName evidence="6">Taurine transport system substrate-binding protein</fullName>
    </submittedName>
</protein>
<gene>
    <name evidence="6" type="ORF">EDC26_103170</name>
</gene>
<dbReference type="Proteomes" id="UP000295525">
    <property type="component" value="Unassembled WGS sequence"/>
</dbReference>